<evidence type="ECO:0000313" key="2">
    <source>
        <dbReference type="EMBL" id="MCX2819753.1"/>
    </source>
</evidence>
<evidence type="ECO:0000256" key="1">
    <source>
        <dbReference type="SAM" id="MobiDB-lite"/>
    </source>
</evidence>
<comment type="caution">
    <text evidence="2">The sequence shown here is derived from an EMBL/GenBank/DDBJ whole genome shotgun (WGS) entry which is preliminary data.</text>
</comment>
<dbReference type="RefSeq" id="WP_266088308.1">
    <property type="nucleotide sequence ID" value="NZ_RKLV01000011.1"/>
</dbReference>
<dbReference type="AlphaFoldDB" id="A0A9Q4C5C9"/>
<dbReference type="InterPro" id="IPR035093">
    <property type="entry name" value="RelE/ParE_toxin_dom_sf"/>
</dbReference>
<reference evidence="2" key="1">
    <citation type="submission" date="2022-09" db="EMBL/GenBank/DDBJ databases">
        <title>Haloadaptaus new haloarchaeum isolated from saline soil.</title>
        <authorList>
            <person name="Duran-Viseras A."/>
            <person name="Sanchez-Porro C."/>
            <person name="Ventosa A."/>
        </authorList>
    </citation>
    <scope>NUCLEOTIDE SEQUENCE</scope>
    <source>
        <strain evidence="2">F3-133</strain>
    </source>
</reference>
<accession>A0A9Q4C5C9</accession>
<dbReference type="Proteomes" id="UP001149411">
    <property type="component" value="Unassembled WGS sequence"/>
</dbReference>
<feature type="region of interest" description="Disordered" evidence="1">
    <location>
        <begin position="30"/>
        <end position="52"/>
    </location>
</feature>
<name>A0A9Q4C5C9_9EURY</name>
<sequence length="68" mass="7688">MSYDVLLHPDADGFLHGLDDKSERIVRDNLGKLAEDPYPGGGRGDEDKNEVRVTEILPIDEARKRYGY</sequence>
<keyword evidence="3" id="KW-1185">Reference proteome</keyword>
<feature type="compositionally biased region" description="Basic and acidic residues" evidence="1">
    <location>
        <begin position="43"/>
        <end position="52"/>
    </location>
</feature>
<evidence type="ECO:0000313" key="3">
    <source>
        <dbReference type="Proteomes" id="UP001149411"/>
    </source>
</evidence>
<organism evidence="2 3">
    <name type="scientific">Halorutilus salinus</name>
    <dbReference type="NCBI Taxonomy" id="2487751"/>
    <lineage>
        <taxon>Archaea</taxon>
        <taxon>Methanobacteriati</taxon>
        <taxon>Methanobacteriota</taxon>
        <taxon>Stenosarchaea group</taxon>
        <taxon>Halobacteria</taxon>
        <taxon>Halorutilales</taxon>
        <taxon>Halorutilaceae</taxon>
        <taxon>Halorutilus</taxon>
    </lineage>
</organism>
<protein>
    <submittedName>
        <fullName evidence="2">Type II toxin-antitoxin system RelE/ParE family toxin</fullName>
    </submittedName>
</protein>
<dbReference type="EMBL" id="RKLV01000011">
    <property type="protein sequence ID" value="MCX2819753.1"/>
    <property type="molecule type" value="Genomic_DNA"/>
</dbReference>
<gene>
    <name evidence="2" type="ORF">EGH25_10375</name>
</gene>
<dbReference type="SUPFAM" id="SSF143011">
    <property type="entry name" value="RelE-like"/>
    <property type="match status" value="1"/>
</dbReference>
<proteinExistence type="predicted"/>